<evidence type="ECO:0000256" key="1">
    <source>
        <dbReference type="SAM" id="Phobius"/>
    </source>
</evidence>
<evidence type="ECO:0000313" key="3">
    <source>
        <dbReference type="Proteomes" id="UP000469385"/>
    </source>
</evidence>
<keyword evidence="1" id="KW-1133">Transmembrane helix</keyword>
<dbReference type="RefSeq" id="WP_157400461.1">
    <property type="nucleotide sequence ID" value="NZ_WSEL01000009.1"/>
</dbReference>
<keyword evidence="3" id="KW-1185">Reference proteome</keyword>
<dbReference type="EMBL" id="WSEL01000009">
    <property type="protein sequence ID" value="MVQ32514.1"/>
    <property type="molecule type" value="Genomic_DNA"/>
</dbReference>
<reference evidence="2 3" key="1">
    <citation type="submission" date="2019-12" db="EMBL/GenBank/DDBJ databases">
        <authorList>
            <person name="Huq M.A."/>
        </authorList>
    </citation>
    <scope>NUCLEOTIDE SEQUENCE [LARGE SCALE GENOMIC DNA]</scope>
    <source>
        <strain evidence="2 3">MAH-25</strain>
    </source>
</reference>
<gene>
    <name evidence="2" type="ORF">GON04_23870</name>
</gene>
<keyword evidence="1" id="KW-0812">Transmembrane</keyword>
<protein>
    <submittedName>
        <fullName evidence="2">Uncharacterized protein</fullName>
    </submittedName>
</protein>
<keyword evidence="1" id="KW-0472">Membrane</keyword>
<feature type="transmembrane region" description="Helical" evidence="1">
    <location>
        <begin position="30"/>
        <end position="48"/>
    </location>
</feature>
<dbReference type="Proteomes" id="UP000469385">
    <property type="component" value="Unassembled WGS sequence"/>
</dbReference>
<dbReference type="AlphaFoldDB" id="A0A6N8IZV0"/>
<proteinExistence type="predicted"/>
<sequence length="59" mass="6272">MPFAVYMVGFLVVMACVVFAAVVIGVPQQYLAIGLAVLVAVAAVLLVSRIRARTPSRRP</sequence>
<comment type="caution">
    <text evidence="2">The sequence shown here is derived from an EMBL/GenBank/DDBJ whole genome shotgun (WGS) entry which is preliminary data.</text>
</comment>
<name>A0A6N8IZV0_9BURK</name>
<accession>A0A6N8IZV0</accession>
<organism evidence="2 3">
    <name type="scientific">Ramlibacter pinisoli</name>
    <dbReference type="NCBI Taxonomy" id="2682844"/>
    <lineage>
        <taxon>Bacteria</taxon>
        <taxon>Pseudomonadati</taxon>
        <taxon>Pseudomonadota</taxon>
        <taxon>Betaproteobacteria</taxon>
        <taxon>Burkholderiales</taxon>
        <taxon>Comamonadaceae</taxon>
        <taxon>Ramlibacter</taxon>
    </lineage>
</organism>
<evidence type="ECO:0000313" key="2">
    <source>
        <dbReference type="EMBL" id="MVQ32514.1"/>
    </source>
</evidence>